<comment type="similarity">
    <text evidence="1">Belongs to the glycosyltransferase 90 family.</text>
</comment>
<evidence type="ECO:0000259" key="5">
    <source>
        <dbReference type="SMART" id="SM00672"/>
    </source>
</evidence>
<keyword evidence="4" id="KW-0812">Transmembrane</keyword>
<evidence type="ECO:0000256" key="1">
    <source>
        <dbReference type="ARBA" id="ARBA00010118"/>
    </source>
</evidence>
<dbReference type="GO" id="GO:0016740">
    <property type="term" value="F:transferase activity"/>
    <property type="evidence" value="ECO:0007669"/>
    <property type="project" value="UniProtKB-KW"/>
</dbReference>
<evidence type="ECO:0000313" key="6">
    <source>
        <dbReference type="EMBL" id="KAF7297412.1"/>
    </source>
</evidence>
<dbReference type="GeneID" id="59348875"/>
<feature type="region of interest" description="Disordered" evidence="3">
    <location>
        <begin position="568"/>
        <end position="587"/>
    </location>
</feature>
<dbReference type="RefSeq" id="XP_037217771.1">
    <property type="nucleotide sequence ID" value="XM_037366359.1"/>
</dbReference>
<dbReference type="InterPro" id="IPR051091">
    <property type="entry name" value="O-Glucosyltr/Glycosyltrsf_90"/>
</dbReference>
<protein>
    <submittedName>
        <fullName evidence="6">CAP10 domain-containing protein</fullName>
    </submittedName>
</protein>
<keyword evidence="4" id="KW-0472">Membrane</keyword>
<sequence>MTRTFYPPSDPHDDDSSHLLSESQSQRRKRTTNVGDVGTTLGQSNSAGCHYWMPFISVMAILAICCYGILYLPSHRTQLHDVADNVESANITKTKSFLSVSPPTVSAVSSSANDSESAGRYITDLLDRQSHTLEQAQSRYMLKTGREPPPNFNKWFALAQENKCLIDNYDRIDRDFEPFYQLAKEHPRRFRQMLDKGQNIMLKDPRGMTTIRIREGKVELPDYTGTSFDKDLQQIVQRFSHILPNTEFMLNGRDEPRVAFNVERPNAHAEAILFRDPDPFRIAPVPTAEFFRKQPGCYVSQLSGGFLGDPIDQVAFFASSSSSDFTVDLWPMLSMAKISPCFSDILFPSVYYYDSSWWSGKFAYPDNVQWKSKKPIAYWRGMSNGGHIYGENYRRFSRFRLVELSRAYPDLIDARLTRFAETQCTTEDCDRDQIIEEYNITGDAPREDVYQYKYALDVDGNSFSGRYLGLLRSGSLVFKSTAFEEYFSDWLRPFVHFIPVRPDLSDLAAKVAWARTNDQEARRIQQRGWEFATQVMTDRQNDCYFARVLLEWARLANVTNTVVTSNVEGQNTGSKSRTKFVTASKGA</sequence>
<evidence type="ECO:0000256" key="4">
    <source>
        <dbReference type="SAM" id="Phobius"/>
    </source>
</evidence>
<dbReference type="AlphaFoldDB" id="A0A8H6SED7"/>
<dbReference type="EMBL" id="JACAZF010000008">
    <property type="protein sequence ID" value="KAF7297412.1"/>
    <property type="molecule type" value="Genomic_DNA"/>
</dbReference>
<accession>A0A8H6SED7</accession>
<dbReference type="Pfam" id="PF05686">
    <property type="entry name" value="Glyco_transf_90"/>
    <property type="match status" value="1"/>
</dbReference>
<keyword evidence="2" id="KW-0808">Transferase</keyword>
<keyword evidence="7" id="KW-1185">Reference proteome</keyword>
<dbReference type="InterPro" id="IPR006598">
    <property type="entry name" value="CAP10"/>
</dbReference>
<comment type="caution">
    <text evidence="6">The sequence shown here is derived from an EMBL/GenBank/DDBJ whole genome shotgun (WGS) entry which is preliminary data.</text>
</comment>
<evidence type="ECO:0000313" key="7">
    <source>
        <dbReference type="Proteomes" id="UP000636479"/>
    </source>
</evidence>
<organism evidence="6 7">
    <name type="scientific">Mycena indigotica</name>
    <dbReference type="NCBI Taxonomy" id="2126181"/>
    <lineage>
        <taxon>Eukaryota</taxon>
        <taxon>Fungi</taxon>
        <taxon>Dikarya</taxon>
        <taxon>Basidiomycota</taxon>
        <taxon>Agaricomycotina</taxon>
        <taxon>Agaricomycetes</taxon>
        <taxon>Agaricomycetidae</taxon>
        <taxon>Agaricales</taxon>
        <taxon>Marasmiineae</taxon>
        <taxon>Mycenaceae</taxon>
        <taxon>Mycena</taxon>
    </lineage>
</organism>
<gene>
    <name evidence="6" type="ORF">MIND_00974800</name>
</gene>
<dbReference type="OrthoDB" id="541052at2759"/>
<proteinExistence type="inferred from homology"/>
<dbReference type="PANTHER" id="PTHR12203:SF35">
    <property type="entry name" value="PROTEIN O-GLUCOSYLTRANSFERASE 1"/>
    <property type="match status" value="1"/>
</dbReference>
<name>A0A8H6SED7_9AGAR</name>
<feature type="region of interest" description="Disordered" evidence="3">
    <location>
        <begin position="1"/>
        <end position="39"/>
    </location>
</feature>
<evidence type="ECO:0000256" key="3">
    <source>
        <dbReference type="SAM" id="MobiDB-lite"/>
    </source>
</evidence>
<dbReference type="Proteomes" id="UP000636479">
    <property type="component" value="Unassembled WGS sequence"/>
</dbReference>
<reference evidence="6" key="1">
    <citation type="submission" date="2020-05" db="EMBL/GenBank/DDBJ databases">
        <title>Mycena genomes resolve the evolution of fungal bioluminescence.</title>
        <authorList>
            <person name="Tsai I.J."/>
        </authorList>
    </citation>
    <scope>NUCLEOTIDE SEQUENCE</scope>
    <source>
        <strain evidence="6">171206Taipei</strain>
    </source>
</reference>
<keyword evidence="4" id="KW-1133">Transmembrane helix</keyword>
<dbReference type="SMART" id="SM00672">
    <property type="entry name" value="CAP10"/>
    <property type="match status" value="1"/>
</dbReference>
<dbReference type="PANTHER" id="PTHR12203">
    <property type="entry name" value="KDEL LYS-ASP-GLU-LEU CONTAINING - RELATED"/>
    <property type="match status" value="1"/>
</dbReference>
<feature type="domain" description="Glycosyl transferase CAP10" evidence="5">
    <location>
        <begin position="306"/>
        <end position="559"/>
    </location>
</feature>
<evidence type="ECO:0000256" key="2">
    <source>
        <dbReference type="ARBA" id="ARBA00022679"/>
    </source>
</evidence>
<feature type="transmembrane region" description="Helical" evidence="4">
    <location>
        <begin position="51"/>
        <end position="72"/>
    </location>
</feature>
<feature type="compositionally biased region" description="Polar residues" evidence="3">
    <location>
        <begin position="568"/>
        <end position="581"/>
    </location>
</feature>